<dbReference type="GO" id="GO:0005829">
    <property type="term" value="C:cytosol"/>
    <property type="evidence" value="ECO:0007669"/>
    <property type="project" value="TreeGrafter"/>
</dbReference>
<comment type="caution">
    <text evidence="9">Lacks conserved residue(s) required for the propagation of feature annotation.</text>
</comment>
<organism evidence="10 11">
    <name type="scientific">Halothiobacillus neapolitanus (strain ATCC 23641 / DSM 15147 / CIP 104769 / NCIMB 8539 / c2)</name>
    <name type="common">Thiobacillus neapolitanus</name>
    <dbReference type="NCBI Taxonomy" id="555778"/>
    <lineage>
        <taxon>Bacteria</taxon>
        <taxon>Pseudomonadati</taxon>
        <taxon>Pseudomonadota</taxon>
        <taxon>Gammaproteobacteria</taxon>
        <taxon>Chromatiales</taxon>
        <taxon>Halothiobacillaceae</taxon>
        <taxon>Halothiobacillus</taxon>
    </lineage>
</organism>
<dbReference type="UniPathway" id="UPA00078">
    <property type="reaction ID" value="UER00161"/>
</dbReference>
<protein>
    <recommendedName>
        <fullName evidence="9">ATP-dependent dethiobiotin synthetase BioD</fullName>
        <ecNumber evidence="9">6.3.3.3</ecNumber>
    </recommendedName>
    <alternativeName>
        <fullName evidence="9">DTB synthetase</fullName>
        <shortName evidence="9">DTBS</shortName>
    </alternativeName>
    <alternativeName>
        <fullName evidence="9">Dethiobiotin synthase</fullName>
    </alternativeName>
</protein>
<dbReference type="AlphaFoldDB" id="D0L1Y6"/>
<evidence type="ECO:0000256" key="2">
    <source>
        <dbReference type="ARBA" id="ARBA00022598"/>
    </source>
</evidence>
<comment type="function">
    <text evidence="9">Catalyzes a mechanistically unusual reaction, the ATP-dependent insertion of CO2 between the N7 and N8 nitrogen atoms of 7,8-diaminopelargonic acid (DAPA, also called 7,8-diammoniononanoate) to form a ureido ring.</text>
</comment>
<dbReference type="GO" id="GO:0005524">
    <property type="term" value="F:ATP binding"/>
    <property type="evidence" value="ECO:0007669"/>
    <property type="project" value="UniProtKB-UniRule"/>
</dbReference>
<evidence type="ECO:0000256" key="1">
    <source>
        <dbReference type="ARBA" id="ARBA00022490"/>
    </source>
</evidence>
<keyword evidence="11" id="KW-1185">Reference proteome</keyword>
<dbReference type="OrthoDB" id="9802097at2"/>
<dbReference type="SUPFAM" id="SSF52540">
    <property type="entry name" value="P-loop containing nucleoside triphosphate hydrolases"/>
    <property type="match status" value="1"/>
</dbReference>
<sequence length="254" mass="26859">MSNAATRPGFDHRGVVILATDTEVGKTFIGCALAQALRHAGIVAKVRKPVETGCASEDGQLVPADGRLLWAAAGKIEPLDTVCPLRFSLPVAAPQAAKHAGNSLMFDRDIEPILQPVTHPANDNVASAKSFWIIESAGGALSPLTDDHLNVQLALFTKLPVILVAPDRLGTLSTLFAHIESLAQRGITIAAIALNQRPKQQHADNIGALNIWLPRLLSAYPHSPLPAVLSIAQGADQHAVGVQLLNAINIQIKP</sequence>
<feature type="active site" evidence="9">
    <location>
        <position position="48"/>
    </location>
</feature>
<keyword evidence="6 9" id="KW-0067">ATP-binding</keyword>
<dbReference type="KEGG" id="hna:Hneap_1887"/>
<dbReference type="HOGENOM" id="CLU_072551_3_1_6"/>
<dbReference type="EMBL" id="CP001801">
    <property type="protein sequence ID" value="ACX96709.1"/>
    <property type="molecule type" value="Genomic_DNA"/>
</dbReference>
<dbReference type="GO" id="GO:0004141">
    <property type="term" value="F:dethiobiotin synthase activity"/>
    <property type="evidence" value="ECO:0007669"/>
    <property type="project" value="UniProtKB-UniRule"/>
</dbReference>
<dbReference type="PANTHER" id="PTHR43210:SF2">
    <property type="entry name" value="ATP-DEPENDENT DETHIOBIOTIN SYNTHETASE BIOD 2"/>
    <property type="match status" value="1"/>
</dbReference>
<evidence type="ECO:0000256" key="5">
    <source>
        <dbReference type="ARBA" id="ARBA00022756"/>
    </source>
</evidence>
<comment type="similarity">
    <text evidence="9">Belongs to the dethiobiotin synthetase family.</text>
</comment>
<comment type="catalytic activity">
    <reaction evidence="8">
        <text>(7R,8S)-8-amino-7-(carboxyamino)nonanoate + ATP = (4R,5S)-dethiobiotin + ADP + phosphate + H(+)</text>
        <dbReference type="Rhea" id="RHEA:63684"/>
        <dbReference type="ChEBI" id="CHEBI:15378"/>
        <dbReference type="ChEBI" id="CHEBI:30616"/>
        <dbReference type="ChEBI" id="CHEBI:43474"/>
        <dbReference type="ChEBI" id="CHEBI:149470"/>
        <dbReference type="ChEBI" id="CHEBI:149473"/>
        <dbReference type="ChEBI" id="CHEBI:456216"/>
    </reaction>
</comment>
<dbReference type="HAMAP" id="MF_00336">
    <property type="entry name" value="BioD"/>
    <property type="match status" value="1"/>
</dbReference>
<comment type="cofactor">
    <cofactor evidence="9">
        <name>Mg(2+)</name>
        <dbReference type="ChEBI" id="CHEBI:18420"/>
    </cofactor>
</comment>
<accession>D0L1Y6</accession>
<keyword evidence="3 9" id="KW-0479">Metal-binding</keyword>
<dbReference type="Pfam" id="PF13500">
    <property type="entry name" value="AAA_26"/>
    <property type="match status" value="1"/>
</dbReference>
<feature type="binding site" evidence="9">
    <location>
        <begin position="214"/>
        <end position="216"/>
    </location>
    <ligand>
        <name>ATP</name>
        <dbReference type="ChEBI" id="CHEBI:30616"/>
    </ligand>
</feature>
<feature type="binding site" evidence="9">
    <location>
        <position position="135"/>
    </location>
    <ligand>
        <name>Mg(2+)</name>
        <dbReference type="ChEBI" id="CHEBI:18420"/>
    </ligand>
</feature>
<dbReference type="InterPro" id="IPR004472">
    <property type="entry name" value="DTB_synth_BioD"/>
</dbReference>
<reference evidence="10 11" key="1">
    <citation type="submission" date="2009-10" db="EMBL/GenBank/DDBJ databases">
        <title>Complete sequence of Halothiobacillus neapolitanus c2.</title>
        <authorList>
            <consortium name="US DOE Joint Genome Institute"/>
            <person name="Lucas S."/>
            <person name="Copeland A."/>
            <person name="Lapidus A."/>
            <person name="Glavina del Rio T."/>
            <person name="Tice H."/>
            <person name="Bruce D."/>
            <person name="Goodwin L."/>
            <person name="Pitluck S."/>
            <person name="Davenport K."/>
            <person name="Brettin T."/>
            <person name="Detter J.C."/>
            <person name="Han C."/>
            <person name="Tapia R."/>
            <person name="Larimer F."/>
            <person name="Land M."/>
            <person name="Hauser L."/>
            <person name="Kyrpides N."/>
            <person name="Mikhailova N."/>
            <person name="Kerfeld C."/>
            <person name="Cannon G."/>
            <person name="Heinhort S."/>
        </authorList>
    </citation>
    <scope>NUCLEOTIDE SEQUENCE [LARGE SCALE GENOMIC DNA]</scope>
    <source>
        <strain evidence="11">ATCC 23641 / c2</strain>
    </source>
</reference>
<feature type="binding site" evidence="9">
    <location>
        <position position="27"/>
    </location>
    <ligand>
        <name>Mg(2+)</name>
        <dbReference type="ChEBI" id="CHEBI:18420"/>
    </ligand>
</feature>
<feature type="binding site" evidence="9">
    <location>
        <position position="65"/>
    </location>
    <ligand>
        <name>ATP</name>
        <dbReference type="ChEBI" id="CHEBI:30616"/>
    </ligand>
</feature>
<dbReference type="STRING" id="555778.Hneap_1887"/>
<comment type="subcellular location">
    <subcellularLocation>
        <location evidence="9">Cytoplasm</location>
    </subcellularLocation>
</comment>
<comment type="subunit">
    <text evidence="9">Homodimer.</text>
</comment>
<evidence type="ECO:0000313" key="10">
    <source>
        <dbReference type="EMBL" id="ACX96709.1"/>
    </source>
</evidence>
<evidence type="ECO:0000256" key="3">
    <source>
        <dbReference type="ARBA" id="ARBA00022723"/>
    </source>
</evidence>
<feature type="binding site" evidence="9">
    <location>
        <begin position="23"/>
        <end position="28"/>
    </location>
    <ligand>
        <name>ATP</name>
        <dbReference type="ChEBI" id="CHEBI:30616"/>
    </ligand>
</feature>
<name>D0L1Y6_HALNC</name>
<dbReference type="CDD" id="cd03109">
    <property type="entry name" value="DTBS"/>
    <property type="match status" value="1"/>
</dbReference>
<keyword evidence="4 9" id="KW-0547">Nucleotide-binding</keyword>
<gene>
    <name evidence="9" type="primary">bioD</name>
    <name evidence="10" type="ordered locus">Hneap_1887</name>
</gene>
<feature type="binding site" evidence="9">
    <location>
        <begin position="195"/>
        <end position="196"/>
    </location>
    <ligand>
        <name>ATP</name>
        <dbReference type="ChEBI" id="CHEBI:30616"/>
    </ligand>
</feature>
<keyword evidence="2 9" id="KW-0436">Ligase</keyword>
<keyword evidence="5 9" id="KW-0093">Biotin biosynthesis</keyword>
<dbReference type="NCBIfam" id="TIGR00347">
    <property type="entry name" value="bioD"/>
    <property type="match status" value="1"/>
</dbReference>
<keyword evidence="7 9" id="KW-0460">Magnesium</keyword>
<evidence type="ECO:0000256" key="6">
    <source>
        <dbReference type="ARBA" id="ARBA00022840"/>
    </source>
</evidence>
<evidence type="ECO:0000256" key="7">
    <source>
        <dbReference type="ARBA" id="ARBA00022842"/>
    </source>
</evidence>
<evidence type="ECO:0000256" key="8">
    <source>
        <dbReference type="ARBA" id="ARBA00047386"/>
    </source>
</evidence>
<comment type="pathway">
    <text evidence="9">Cofactor biosynthesis; biotin biosynthesis; biotin from 7,8-diaminononanoate: step 1/2.</text>
</comment>
<feature type="binding site" evidence="9">
    <location>
        <position position="52"/>
    </location>
    <ligand>
        <name>substrate</name>
    </ligand>
</feature>
<dbReference type="eggNOG" id="COG0132">
    <property type="taxonomic scope" value="Bacteria"/>
</dbReference>
<dbReference type="PANTHER" id="PTHR43210">
    <property type="entry name" value="DETHIOBIOTIN SYNTHETASE"/>
    <property type="match status" value="1"/>
</dbReference>
<dbReference type="Gene3D" id="3.40.50.300">
    <property type="entry name" value="P-loop containing nucleotide triphosphate hydrolases"/>
    <property type="match status" value="1"/>
</dbReference>
<dbReference type="Proteomes" id="UP000009102">
    <property type="component" value="Chromosome"/>
</dbReference>
<evidence type="ECO:0000256" key="4">
    <source>
        <dbReference type="ARBA" id="ARBA00022741"/>
    </source>
</evidence>
<proteinExistence type="inferred from homology"/>
<dbReference type="GO" id="GO:0000287">
    <property type="term" value="F:magnesium ion binding"/>
    <property type="evidence" value="ECO:0007669"/>
    <property type="project" value="UniProtKB-UniRule"/>
</dbReference>
<dbReference type="RefSeq" id="WP_012824742.1">
    <property type="nucleotide sequence ID" value="NC_013422.1"/>
</dbReference>
<comment type="catalytic activity">
    <reaction evidence="9">
        <text>(7R,8S)-7,8-diammoniononanoate + CO2 + ATP = (4R,5S)-dethiobiotin + ADP + phosphate + 3 H(+)</text>
        <dbReference type="Rhea" id="RHEA:15805"/>
        <dbReference type="ChEBI" id="CHEBI:15378"/>
        <dbReference type="ChEBI" id="CHEBI:16526"/>
        <dbReference type="ChEBI" id="CHEBI:30616"/>
        <dbReference type="ChEBI" id="CHEBI:43474"/>
        <dbReference type="ChEBI" id="CHEBI:149469"/>
        <dbReference type="ChEBI" id="CHEBI:149473"/>
        <dbReference type="ChEBI" id="CHEBI:456216"/>
        <dbReference type="EC" id="6.3.3.3"/>
    </reaction>
</comment>
<keyword evidence="1 9" id="KW-0963">Cytoplasm</keyword>
<dbReference type="InterPro" id="IPR027417">
    <property type="entry name" value="P-loop_NTPase"/>
</dbReference>
<feature type="binding site" evidence="9">
    <location>
        <position position="65"/>
    </location>
    <ligand>
        <name>Mg(2+)</name>
        <dbReference type="ChEBI" id="CHEBI:18420"/>
    </ligand>
</feature>
<feature type="binding site" evidence="9">
    <location>
        <begin position="135"/>
        <end position="138"/>
    </location>
    <ligand>
        <name>ATP</name>
        <dbReference type="ChEBI" id="CHEBI:30616"/>
    </ligand>
</feature>
<dbReference type="EC" id="6.3.3.3" evidence="9"/>
<evidence type="ECO:0000256" key="9">
    <source>
        <dbReference type="HAMAP-Rule" id="MF_00336"/>
    </source>
</evidence>
<dbReference type="GO" id="GO:0009102">
    <property type="term" value="P:biotin biosynthetic process"/>
    <property type="evidence" value="ECO:0007669"/>
    <property type="project" value="UniProtKB-UniRule"/>
</dbReference>
<evidence type="ECO:0000313" key="11">
    <source>
        <dbReference type="Proteomes" id="UP000009102"/>
    </source>
</evidence>